<dbReference type="InterPro" id="IPR042099">
    <property type="entry name" value="ANL_N_sf"/>
</dbReference>
<protein>
    <submittedName>
        <fullName evidence="4">Long-chain-fatty-acid--CoA ligase</fullName>
        <ecNumber evidence="4">6.2.1.3</ecNumber>
    </submittedName>
</protein>
<evidence type="ECO:0000259" key="3">
    <source>
        <dbReference type="Pfam" id="PF13193"/>
    </source>
</evidence>
<organism evidence="4 5">
    <name type="scientific">Nocardia seriolae</name>
    <dbReference type="NCBI Taxonomy" id="37332"/>
    <lineage>
        <taxon>Bacteria</taxon>
        <taxon>Bacillati</taxon>
        <taxon>Actinomycetota</taxon>
        <taxon>Actinomycetes</taxon>
        <taxon>Mycobacteriales</taxon>
        <taxon>Nocardiaceae</taxon>
        <taxon>Nocardia</taxon>
    </lineage>
</organism>
<dbReference type="GeneID" id="93370433"/>
<evidence type="ECO:0000259" key="2">
    <source>
        <dbReference type="Pfam" id="PF00501"/>
    </source>
</evidence>
<feature type="compositionally biased region" description="Acidic residues" evidence="1">
    <location>
        <begin position="528"/>
        <end position="540"/>
    </location>
</feature>
<name>A0ABC8AP09_9NOCA</name>
<dbReference type="PANTHER" id="PTHR43201">
    <property type="entry name" value="ACYL-COA SYNTHETASE"/>
    <property type="match status" value="1"/>
</dbReference>
<dbReference type="AlphaFoldDB" id="A0ABC8AP09"/>
<dbReference type="PANTHER" id="PTHR43201:SF32">
    <property type="entry name" value="2-SUCCINYLBENZOATE--COA LIGASE, CHLOROPLASTIC_PEROXISOMAL"/>
    <property type="match status" value="1"/>
</dbReference>
<dbReference type="InterPro" id="IPR020845">
    <property type="entry name" value="AMP-binding_CS"/>
</dbReference>
<dbReference type="Pfam" id="PF00501">
    <property type="entry name" value="AMP-binding"/>
    <property type="match status" value="1"/>
</dbReference>
<dbReference type="Gene3D" id="3.40.50.12780">
    <property type="entry name" value="N-terminal domain of ligase-like"/>
    <property type="match status" value="1"/>
</dbReference>
<dbReference type="RefSeq" id="WP_071343608.1">
    <property type="nucleotide sequence ID" value="NZ_AP017900.1"/>
</dbReference>
<dbReference type="KEGG" id="nsr:NS506_01787"/>
<dbReference type="PROSITE" id="PS00455">
    <property type="entry name" value="AMP_BINDING"/>
    <property type="match status" value="1"/>
</dbReference>
<dbReference type="CDD" id="cd17631">
    <property type="entry name" value="FACL_FadD13-like"/>
    <property type="match status" value="1"/>
</dbReference>
<evidence type="ECO:0000256" key="1">
    <source>
        <dbReference type="SAM" id="MobiDB-lite"/>
    </source>
</evidence>
<dbReference type="InterPro" id="IPR025110">
    <property type="entry name" value="AMP-bd_C"/>
</dbReference>
<feature type="domain" description="AMP-dependent synthetase/ligase" evidence="2">
    <location>
        <begin position="8"/>
        <end position="370"/>
    </location>
</feature>
<dbReference type="Gene3D" id="3.30.300.30">
    <property type="match status" value="1"/>
</dbReference>
<dbReference type="InterPro" id="IPR045851">
    <property type="entry name" value="AMP-bd_C_sf"/>
</dbReference>
<dbReference type="Pfam" id="PF13193">
    <property type="entry name" value="AMP-binding_C"/>
    <property type="match status" value="1"/>
</dbReference>
<sequence length="540" mass="57220">MYLTQGLHRAVQQQPDAVMTVFGDRTRTFAEVAERVARLAGALRELGVGSDDRVGILALNSDRYHEYLLAVPWADAVLNPINIRWSAAEIAYSLVDSDTRVLLVDDAFAPMTAAVRAAAPGVRIIIHCGDGPTPEGMLAYEDLLAAAQPVPDVRRHGGQLAGIFYTGGTTGHPKGVMLSQANLAVSALGGLASGFLFRPEARFLHAAPMFHLADLAGWYGQLMLGGTHVMIPAFDPVAVMKAVERHGVTESVLVPVMVQMLVDHPEMADHDMSSVRTVMYGASPIAQALLERAMKVFPNAGFVQAYGMTELSPIATLLSPEDHLAGRLRSAGRAMPHSEVRVVDPDGAEVSRGTVGEVVVRGGHVMLGYWNKPDETAAAIRDGWMHTGDGGYMDDEGYVYIVDRVKDMIVSGGENVYSAEVENALAAHPAVAACAVIGVPDPDWGERVHAVIVCQAGVTVTLADIRDHAKSLIAGYKAPRSIELVLQRHSCSGEWVAAASVMGESGLVLSASSESGPGPDMVGPVVTGEDEGDEQAADLG</sequence>
<gene>
    <name evidence="4" type="ORF">NS506_01787</name>
</gene>
<dbReference type="GO" id="GO:0004467">
    <property type="term" value="F:long-chain fatty acid-CoA ligase activity"/>
    <property type="evidence" value="ECO:0007669"/>
    <property type="project" value="UniProtKB-EC"/>
</dbReference>
<keyword evidence="4" id="KW-0436">Ligase</keyword>
<dbReference type="SUPFAM" id="SSF56801">
    <property type="entry name" value="Acetyl-CoA synthetase-like"/>
    <property type="match status" value="1"/>
</dbReference>
<feature type="domain" description="AMP-binding enzyme C-terminal" evidence="3">
    <location>
        <begin position="420"/>
        <end position="485"/>
    </location>
</feature>
<dbReference type="NCBIfam" id="NF004837">
    <property type="entry name" value="PRK06187.1"/>
    <property type="match status" value="1"/>
</dbReference>
<evidence type="ECO:0000313" key="4">
    <source>
        <dbReference type="EMBL" id="APA95855.1"/>
    </source>
</evidence>
<dbReference type="InterPro" id="IPR000873">
    <property type="entry name" value="AMP-dep_synth/lig_dom"/>
</dbReference>
<reference evidence="4 5" key="1">
    <citation type="submission" date="2016-10" db="EMBL/GenBank/DDBJ databases">
        <title>Genome sequence of Nocardia seriolae strain EM150506, isolated from Anguila japonica.</title>
        <authorList>
            <person name="Han H.-J."/>
        </authorList>
    </citation>
    <scope>NUCLEOTIDE SEQUENCE [LARGE SCALE GENOMIC DNA]</scope>
    <source>
        <strain evidence="4 5">EM150506</strain>
    </source>
</reference>
<proteinExistence type="predicted"/>
<dbReference type="EC" id="6.2.1.3" evidence="4"/>
<accession>A0ABC8AP09</accession>
<dbReference type="EMBL" id="CP017839">
    <property type="protein sequence ID" value="APA95855.1"/>
    <property type="molecule type" value="Genomic_DNA"/>
</dbReference>
<feature type="region of interest" description="Disordered" evidence="1">
    <location>
        <begin position="509"/>
        <end position="540"/>
    </location>
</feature>
<evidence type="ECO:0000313" key="5">
    <source>
        <dbReference type="Proteomes" id="UP000180166"/>
    </source>
</evidence>
<dbReference type="Proteomes" id="UP000180166">
    <property type="component" value="Chromosome"/>
</dbReference>